<name>A0ACB6QN01_9PLEO</name>
<sequence length="89" mass="9635">MNSDDGEDAKILDTIDQLRQLQIGIRDLEKKYPLPQIVVCGDQSAGKSSTLQALSGIPFPVGQGSCTKYITVVTLKKNQEECVTATILP</sequence>
<evidence type="ECO:0000313" key="1">
    <source>
        <dbReference type="EMBL" id="KAF2467905.1"/>
    </source>
</evidence>
<dbReference type="EMBL" id="MU003518">
    <property type="protein sequence ID" value="KAF2467905.1"/>
    <property type="molecule type" value="Genomic_DNA"/>
</dbReference>
<organism evidence="1 2">
    <name type="scientific">Lindgomyces ingoldianus</name>
    <dbReference type="NCBI Taxonomy" id="673940"/>
    <lineage>
        <taxon>Eukaryota</taxon>
        <taxon>Fungi</taxon>
        <taxon>Dikarya</taxon>
        <taxon>Ascomycota</taxon>
        <taxon>Pezizomycotina</taxon>
        <taxon>Dothideomycetes</taxon>
        <taxon>Pleosporomycetidae</taxon>
        <taxon>Pleosporales</taxon>
        <taxon>Lindgomycetaceae</taxon>
        <taxon>Lindgomyces</taxon>
    </lineage>
</organism>
<proteinExistence type="predicted"/>
<accession>A0ACB6QN01</accession>
<protein>
    <submittedName>
        <fullName evidence="1">Uncharacterized protein</fullName>
    </submittedName>
</protein>
<feature type="non-terminal residue" evidence="1">
    <location>
        <position position="89"/>
    </location>
</feature>
<evidence type="ECO:0000313" key="2">
    <source>
        <dbReference type="Proteomes" id="UP000799755"/>
    </source>
</evidence>
<dbReference type="Proteomes" id="UP000799755">
    <property type="component" value="Unassembled WGS sequence"/>
</dbReference>
<gene>
    <name evidence="1" type="ORF">BDR25DRAFT_233612</name>
</gene>
<comment type="caution">
    <text evidence="1">The sequence shown here is derived from an EMBL/GenBank/DDBJ whole genome shotgun (WGS) entry which is preliminary data.</text>
</comment>
<reference evidence="1" key="1">
    <citation type="journal article" date="2020" name="Stud. Mycol.">
        <title>101 Dothideomycetes genomes: a test case for predicting lifestyles and emergence of pathogens.</title>
        <authorList>
            <person name="Haridas S."/>
            <person name="Albert R."/>
            <person name="Binder M."/>
            <person name="Bloem J."/>
            <person name="Labutti K."/>
            <person name="Salamov A."/>
            <person name="Andreopoulos B."/>
            <person name="Baker S."/>
            <person name="Barry K."/>
            <person name="Bills G."/>
            <person name="Bluhm B."/>
            <person name="Cannon C."/>
            <person name="Castanera R."/>
            <person name="Culley D."/>
            <person name="Daum C."/>
            <person name="Ezra D."/>
            <person name="Gonzalez J."/>
            <person name="Henrissat B."/>
            <person name="Kuo A."/>
            <person name="Liang C."/>
            <person name="Lipzen A."/>
            <person name="Lutzoni F."/>
            <person name="Magnuson J."/>
            <person name="Mondo S."/>
            <person name="Nolan M."/>
            <person name="Ohm R."/>
            <person name="Pangilinan J."/>
            <person name="Park H.-J."/>
            <person name="Ramirez L."/>
            <person name="Alfaro M."/>
            <person name="Sun H."/>
            <person name="Tritt A."/>
            <person name="Yoshinaga Y."/>
            <person name="Zwiers L.-H."/>
            <person name="Turgeon B."/>
            <person name="Goodwin S."/>
            <person name="Spatafora J."/>
            <person name="Crous P."/>
            <person name="Grigoriev I."/>
        </authorList>
    </citation>
    <scope>NUCLEOTIDE SEQUENCE</scope>
    <source>
        <strain evidence="1">ATCC 200398</strain>
    </source>
</reference>
<keyword evidence="2" id="KW-1185">Reference proteome</keyword>